<dbReference type="Pfam" id="PF13529">
    <property type="entry name" value="Peptidase_C39_2"/>
    <property type="match status" value="1"/>
</dbReference>
<evidence type="ECO:0000313" key="3">
    <source>
        <dbReference type="Proteomes" id="UP001595932"/>
    </source>
</evidence>
<name>A0ABV9MER9_9BACL</name>
<gene>
    <name evidence="2" type="ORF">ACFO5U_13810</name>
</gene>
<dbReference type="Gene3D" id="3.90.70.10">
    <property type="entry name" value="Cysteine proteinases"/>
    <property type="match status" value="1"/>
</dbReference>
<evidence type="ECO:0000313" key="2">
    <source>
        <dbReference type="EMBL" id="MFC4713939.1"/>
    </source>
</evidence>
<organism evidence="2 3">
    <name type="scientific">Planococcus dechangensis</name>
    <dbReference type="NCBI Taxonomy" id="1176255"/>
    <lineage>
        <taxon>Bacteria</taxon>
        <taxon>Bacillati</taxon>
        <taxon>Bacillota</taxon>
        <taxon>Bacilli</taxon>
        <taxon>Bacillales</taxon>
        <taxon>Caryophanaceae</taxon>
        <taxon>Planococcus</taxon>
    </lineage>
</organism>
<keyword evidence="3" id="KW-1185">Reference proteome</keyword>
<dbReference type="EMBL" id="JBHSGL010000014">
    <property type="protein sequence ID" value="MFC4713939.1"/>
    <property type="molecule type" value="Genomic_DNA"/>
</dbReference>
<feature type="domain" description="Peptidase C39-like" evidence="1">
    <location>
        <begin position="7"/>
        <end position="133"/>
    </location>
</feature>
<comment type="caution">
    <text evidence="2">The sequence shown here is derived from an EMBL/GenBank/DDBJ whole genome shotgun (WGS) entry which is preliminary data.</text>
</comment>
<dbReference type="Proteomes" id="UP001595932">
    <property type="component" value="Unassembled WGS sequence"/>
</dbReference>
<dbReference type="InterPro" id="IPR039564">
    <property type="entry name" value="Peptidase_C39-like"/>
</dbReference>
<sequence>MKVLLPFQAMSQYAKEIPEAMRPSACGPVTAASILRYHEGIAPGIGELYKQLGATKIGLSAFCLTRRLQKLAGPRYTIKRVQSIERVKQELMAGHPLALKFDRYFSFRWRHKTSFAYHWVVLAGFEETEDDILLWIHDNGQKNRPSKLRAVSYRDNRDVLSFIQITPVPKIT</sequence>
<accession>A0ABV9MER9</accession>
<reference evidence="3" key="1">
    <citation type="journal article" date="2019" name="Int. J. Syst. Evol. Microbiol.">
        <title>The Global Catalogue of Microorganisms (GCM) 10K type strain sequencing project: providing services to taxonomists for standard genome sequencing and annotation.</title>
        <authorList>
            <consortium name="The Broad Institute Genomics Platform"/>
            <consortium name="The Broad Institute Genome Sequencing Center for Infectious Disease"/>
            <person name="Wu L."/>
            <person name="Ma J."/>
        </authorList>
    </citation>
    <scope>NUCLEOTIDE SEQUENCE [LARGE SCALE GENOMIC DNA]</scope>
    <source>
        <strain evidence="3">CGMCC 1.12151</strain>
    </source>
</reference>
<dbReference type="RefSeq" id="WP_377279675.1">
    <property type="nucleotide sequence ID" value="NZ_JBHSGL010000014.1"/>
</dbReference>
<protein>
    <submittedName>
        <fullName evidence="2">C39 family peptidase</fullName>
    </submittedName>
</protein>
<proteinExistence type="predicted"/>
<evidence type="ECO:0000259" key="1">
    <source>
        <dbReference type="Pfam" id="PF13529"/>
    </source>
</evidence>